<organism evidence="1 2">
    <name type="scientific">Dactylosporangium cerinum</name>
    <dbReference type="NCBI Taxonomy" id="1434730"/>
    <lineage>
        <taxon>Bacteria</taxon>
        <taxon>Bacillati</taxon>
        <taxon>Actinomycetota</taxon>
        <taxon>Actinomycetes</taxon>
        <taxon>Micromonosporales</taxon>
        <taxon>Micromonosporaceae</taxon>
        <taxon>Dactylosporangium</taxon>
    </lineage>
</organism>
<comment type="caution">
    <text evidence="1">The sequence shown here is derived from an EMBL/GenBank/DDBJ whole genome shotgun (WGS) entry which is preliminary data.</text>
</comment>
<reference evidence="2" key="1">
    <citation type="journal article" date="2019" name="Int. J. Syst. Evol. Microbiol.">
        <title>The Global Catalogue of Microorganisms (GCM) 10K type strain sequencing project: providing services to taxonomists for standard genome sequencing and annotation.</title>
        <authorList>
            <consortium name="The Broad Institute Genomics Platform"/>
            <consortium name="The Broad Institute Genome Sequencing Center for Infectious Disease"/>
            <person name="Wu L."/>
            <person name="Ma J."/>
        </authorList>
    </citation>
    <scope>NUCLEOTIDE SEQUENCE [LARGE SCALE GENOMIC DNA]</scope>
    <source>
        <strain evidence="2">CGMCC 4.7152</strain>
    </source>
</reference>
<name>A0ABV9W2R7_9ACTN</name>
<dbReference type="RefSeq" id="WP_380119391.1">
    <property type="nucleotide sequence ID" value="NZ_JBHSIU010000040.1"/>
</dbReference>
<evidence type="ECO:0000313" key="2">
    <source>
        <dbReference type="Proteomes" id="UP001595912"/>
    </source>
</evidence>
<protein>
    <recommendedName>
        <fullName evidence="3">Transposase</fullName>
    </recommendedName>
</protein>
<gene>
    <name evidence="1" type="ORF">ACFPIJ_28965</name>
</gene>
<accession>A0ABV9W2R7</accession>
<evidence type="ECO:0000313" key="1">
    <source>
        <dbReference type="EMBL" id="MFC5001855.1"/>
    </source>
</evidence>
<keyword evidence="2" id="KW-1185">Reference proteome</keyword>
<sequence length="100" mass="11310">MIEWFADRDPAEACNLFGLLIRVEERLRQQLGQVPRGRCQLPLPVGSDRSTLSPETKEVAMNGQRIIVEYSGSKEVSIPWNRGGLRYAAWVSRAGPRQSR</sequence>
<proteinExistence type="predicted"/>
<evidence type="ECO:0008006" key="3">
    <source>
        <dbReference type="Google" id="ProtNLM"/>
    </source>
</evidence>
<dbReference type="Proteomes" id="UP001595912">
    <property type="component" value="Unassembled WGS sequence"/>
</dbReference>
<dbReference type="EMBL" id="JBHSIU010000040">
    <property type="protein sequence ID" value="MFC5001855.1"/>
    <property type="molecule type" value="Genomic_DNA"/>
</dbReference>